<dbReference type="AlphaFoldDB" id="A0AB34JI68"/>
<evidence type="ECO:0000313" key="1">
    <source>
        <dbReference type="EMBL" id="KAL1520947.1"/>
    </source>
</evidence>
<dbReference type="EMBL" id="JBGBPQ010000008">
    <property type="protein sequence ID" value="KAL1520947.1"/>
    <property type="molecule type" value="Genomic_DNA"/>
</dbReference>
<accession>A0AB34JI68</accession>
<gene>
    <name evidence="1" type="ORF">AB1Y20_022506</name>
</gene>
<proteinExistence type="predicted"/>
<name>A0AB34JI68_PRYPA</name>
<evidence type="ECO:0000313" key="2">
    <source>
        <dbReference type="Proteomes" id="UP001515480"/>
    </source>
</evidence>
<dbReference type="Proteomes" id="UP001515480">
    <property type="component" value="Unassembled WGS sequence"/>
</dbReference>
<sequence length="184" mass="21101">MEQDLEQMYLENDEKAYALLDRQMEKNRKFHFQQGHASEEEKLFRMSRKDKKDQSIYRIKLTATLQEVDIEIEPEDVTVTPMTATGPYVVALHKEAAEYILEEGVMLADSDQDPPFTQFFAAKPFNASTNDIKPSNNADDIAMSIYFNLGAEYTGLRMKDLTEPKDRIMAALIEVFGQPSDFLS</sequence>
<organism evidence="1 2">
    <name type="scientific">Prymnesium parvum</name>
    <name type="common">Toxic golden alga</name>
    <dbReference type="NCBI Taxonomy" id="97485"/>
    <lineage>
        <taxon>Eukaryota</taxon>
        <taxon>Haptista</taxon>
        <taxon>Haptophyta</taxon>
        <taxon>Prymnesiophyceae</taxon>
        <taxon>Prymnesiales</taxon>
        <taxon>Prymnesiaceae</taxon>
        <taxon>Prymnesium</taxon>
    </lineage>
</organism>
<comment type="caution">
    <text evidence="1">The sequence shown here is derived from an EMBL/GenBank/DDBJ whole genome shotgun (WGS) entry which is preliminary data.</text>
</comment>
<keyword evidence="2" id="KW-1185">Reference proteome</keyword>
<protein>
    <submittedName>
        <fullName evidence="1">Uncharacterized protein</fullName>
    </submittedName>
</protein>
<reference evidence="1 2" key="1">
    <citation type="journal article" date="2024" name="Science">
        <title>Giant polyketide synthase enzymes in the biosynthesis of giant marine polyether toxins.</title>
        <authorList>
            <person name="Fallon T.R."/>
            <person name="Shende V.V."/>
            <person name="Wierzbicki I.H."/>
            <person name="Pendleton A.L."/>
            <person name="Watervoot N.F."/>
            <person name="Auber R.P."/>
            <person name="Gonzalez D.J."/>
            <person name="Wisecaver J.H."/>
            <person name="Moore B.S."/>
        </authorList>
    </citation>
    <scope>NUCLEOTIDE SEQUENCE [LARGE SCALE GENOMIC DNA]</scope>
    <source>
        <strain evidence="1 2">12B1</strain>
    </source>
</reference>